<evidence type="ECO:0000313" key="3">
    <source>
        <dbReference type="EMBL" id="KFI48527.1"/>
    </source>
</evidence>
<feature type="compositionally biased region" description="Low complexity" evidence="1">
    <location>
        <begin position="112"/>
        <end position="131"/>
    </location>
</feature>
<feature type="compositionally biased region" description="Low complexity" evidence="1">
    <location>
        <begin position="12"/>
        <end position="26"/>
    </location>
</feature>
<sequence>MEQQHDDEHDTTGTGHNNQLGQQNQGAKEPTMSKKTSTANGADKHKPSSASSSSSQPAEAVPSPSAKNAGNPAGQARHTTGKSGGAAKSGHASASGSAAKPGNTAKNSNAVGRGASRKAAGSSSATSARTRTPARKPVARRNTTWKQWIRNRQSQYRTAWKHASLGKRCLITAETIVAIICAMALIMGLVRVIQWRAEIAVAEYRQNQTAQRYGFNPGNIISDGQFFNGNAMSQAEIQAFLDKQGASCTGSQCLRVMTFDSENEPAGSECEAYQGTKGETAAAIISKSAKACGISPKVLLTVLQKEQHLVTATSTTAFQFKAAMGLSCPDDNSCDPQYAGFFRQVYGAAKRYKYYLQHEDTYGYHAGRMNYIQYNPNASCGGSRVYIENKATALLYIYTPYQPNTAALAAGAGEGDSCSAYGNRNFSIIYTGWFGNPRS</sequence>
<feature type="region of interest" description="Disordered" evidence="1">
    <location>
        <begin position="1"/>
        <end position="144"/>
    </location>
</feature>
<evidence type="ECO:0000256" key="2">
    <source>
        <dbReference type="SAM" id="Phobius"/>
    </source>
</evidence>
<proteinExistence type="predicted"/>
<evidence type="ECO:0000313" key="4">
    <source>
        <dbReference type="Proteomes" id="UP000029093"/>
    </source>
</evidence>
<organism evidence="3 4">
    <name type="scientific">Bifidobacterium boum</name>
    <dbReference type="NCBI Taxonomy" id="78343"/>
    <lineage>
        <taxon>Bacteria</taxon>
        <taxon>Bacillati</taxon>
        <taxon>Actinomycetota</taxon>
        <taxon>Actinomycetes</taxon>
        <taxon>Bifidobacteriales</taxon>
        <taxon>Bifidobacteriaceae</taxon>
        <taxon>Bifidobacterium</taxon>
    </lineage>
</organism>
<keyword evidence="2" id="KW-0812">Transmembrane</keyword>
<protein>
    <submittedName>
        <fullName evidence="3">Putative hemagglutinin-related protein</fullName>
    </submittedName>
</protein>
<accession>A0A086ZPS7</accession>
<comment type="caution">
    <text evidence="3">The sequence shown here is derived from an EMBL/GenBank/DDBJ whole genome shotgun (WGS) entry which is preliminary data.</text>
</comment>
<dbReference type="AlphaFoldDB" id="A0A086ZPS7"/>
<name>A0A086ZPS7_9BIFI</name>
<feature type="compositionally biased region" description="Low complexity" evidence="1">
    <location>
        <begin position="48"/>
        <end position="66"/>
    </location>
</feature>
<reference evidence="3 4" key="1">
    <citation type="submission" date="2014-03" db="EMBL/GenBank/DDBJ databases">
        <title>Genomics of Bifidobacteria.</title>
        <authorList>
            <person name="Ventura M."/>
            <person name="Milani C."/>
            <person name="Lugli G.A."/>
        </authorList>
    </citation>
    <scope>NUCLEOTIDE SEQUENCE [LARGE SCALE GENOMIC DNA]</scope>
    <source>
        <strain evidence="3 4">LMG 10736</strain>
    </source>
</reference>
<dbReference type="EMBL" id="JGYQ01000007">
    <property type="protein sequence ID" value="KFI48527.1"/>
    <property type="molecule type" value="Genomic_DNA"/>
</dbReference>
<feature type="transmembrane region" description="Helical" evidence="2">
    <location>
        <begin position="169"/>
        <end position="190"/>
    </location>
</feature>
<keyword evidence="2" id="KW-0472">Membrane</keyword>
<dbReference type="Proteomes" id="UP000029093">
    <property type="component" value="Unassembled WGS sequence"/>
</dbReference>
<keyword evidence="4" id="KW-1185">Reference proteome</keyword>
<evidence type="ECO:0000256" key="1">
    <source>
        <dbReference type="SAM" id="MobiDB-lite"/>
    </source>
</evidence>
<feature type="compositionally biased region" description="Basic and acidic residues" evidence="1">
    <location>
        <begin position="1"/>
        <end position="11"/>
    </location>
</feature>
<feature type="compositionally biased region" description="Low complexity" evidence="1">
    <location>
        <begin position="85"/>
        <end position="100"/>
    </location>
</feature>
<gene>
    <name evidence="3" type="ORF">BBOU_0656</name>
</gene>
<keyword evidence="2" id="KW-1133">Transmembrane helix</keyword>